<name>A0ABY5FK93_9BACL</name>
<dbReference type="PANTHER" id="PTHR14969">
    <property type="entry name" value="SPHINGOSINE-1-PHOSPHATE PHOSPHOHYDROLASE"/>
    <property type="match status" value="1"/>
</dbReference>
<evidence type="ECO:0000313" key="3">
    <source>
        <dbReference type="EMBL" id="UTT41947.1"/>
    </source>
</evidence>
<dbReference type="PANTHER" id="PTHR14969:SF13">
    <property type="entry name" value="AT30094P"/>
    <property type="match status" value="1"/>
</dbReference>
<keyword evidence="1" id="KW-0812">Transmembrane</keyword>
<evidence type="ECO:0000313" key="4">
    <source>
        <dbReference type="Proteomes" id="UP001060325"/>
    </source>
</evidence>
<feature type="transmembrane region" description="Helical" evidence="1">
    <location>
        <begin position="49"/>
        <end position="72"/>
    </location>
</feature>
<keyword evidence="4" id="KW-1185">Reference proteome</keyword>
<dbReference type="RefSeq" id="WP_255176619.1">
    <property type="nucleotide sequence ID" value="NZ_CP101462.1"/>
</dbReference>
<keyword evidence="1" id="KW-1133">Transmembrane helix</keyword>
<dbReference type="InterPro" id="IPR036938">
    <property type="entry name" value="PAP2/HPO_sf"/>
</dbReference>
<dbReference type="InterPro" id="IPR000326">
    <property type="entry name" value="PAP2/HPO"/>
</dbReference>
<gene>
    <name evidence="3" type="ORF">NMQ00_10280</name>
</gene>
<dbReference type="CDD" id="cd03392">
    <property type="entry name" value="PAP2_like_2"/>
    <property type="match status" value="1"/>
</dbReference>
<feature type="transmembrane region" description="Helical" evidence="1">
    <location>
        <begin position="172"/>
        <end position="189"/>
    </location>
</feature>
<feature type="transmembrane region" description="Helical" evidence="1">
    <location>
        <begin position="145"/>
        <end position="166"/>
    </location>
</feature>
<sequence>MTPRSNMLAITGAISFVLFSVVVVLGWVVPVDRFVTSALDPLAGPLFVYVTELGSVKVLIGLSFIGMLYFLWRGDRFEAFRLPIVVITTLLVTQGLKLIYGVDRPSIDAALDATTYSFPSGHASGSLALYGLLAVLMYRRNETVAGLILLVTLTLAVSFSRVILNVHYFSDVIGGWLVALVIVAGSEIVRRKQH</sequence>
<dbReference type="Gene3D" id="1.20.144.10">
    <property type="entry name" value="Phosphatidic acid phosphatase type 2/haloperoxidase"/>
    <property type="match status" value="2"/>
</dbReference>
<dbReference type="SMART" id="SM00014">
    <property type="entry name" value="acidPPc"/>
    <property type="match status" value="1"/>
</dbReference>
<evidence type="ECO:0000259" key="2">
    <source>
        <dbReference type="SMART" id="SM00014"/>
    </source>
</evidence>
<dbReference type="Proteomes" id="UP001060325">
    <property type="component" value="Chromosome"/>
</dbReference>
<accession>A0ABY5FK93</accession>
<feature type="transmembrane region" description="Helical" evidence="1">
    <location>
        <begin position="120"/>
        <end position="138"/>
    </location>
</feature>
<keyword evidence="1" id="KW-0472">Membrane</keyword>
<proteinExistence type="predicted"/>
<feature type="domain" description="Phosphatidic acid phosphatase type 2/haloperoxidase" evidence="2">
    <location>
        <begin position="82"/>
        <end position="187"/>
    </location>
</feature>
<organism evidence="3 4">
    <name type="scientific">Exiguobacterium aurantiacum</name>
    <dbReference type="NCBI Taxonomy" id="33987"/>
    <lineage>
        <taxon>Bacteria</taxon>
        <taxon>Bacillati</taxon>
        <taxon>Bacillota</taxon>
        <taxon>Bacilli</taxon>
        <taxon>Bacillales</taxon>
        <taxon>Bacillales Family XII. Incertae Sedis</taxon>
        <taxon>Exiguobacterium</taxon>
    </lineage>
</organism>
<feature type="transmembrane region" description="Helical" evidence="1">
    <location>
        <begin position="79"/>
        <end position="100"/>
    </location>
</feature>
<evidence type="ECO:0000256" key="1">
    <source>
        <dbReference type="SAM" id="Phobius"/>
    </source>
</evidence>
<protein>
    <submittedName>
        <fullName evidence="3">Phosphatase PAP2 family protein</fullName>
    </submittedName>
</protein>
<feature type="transmembrane region" description="Helical" evidence="1">
    <location>
        <begin position="7"/>
        <end position="29"/>
    </location>
</feature>
<dbReference type="EMBL" id="CP101462">
    <property type="protein sequence ID" value="UTT41947.1"/>
    <property type="molecule type" value="Genomic_DNA"/>
</dbReference>
<reference evidence="3" key="1">
    <citation type="submission" date="2022-07" db="EMBL/GenBank/DDBJ databases">
        <title>Complete genome of CX2.</title>
        <authorList>
            <person name="Cao G."/>
        </authorList>
    </citation>
    <scope>NUCLEOTIDE SEQUENCE</scope>
    <source>
        <strain evidence="3">CX2</strain>
    </source>
</reference>
<dbReference type="Pfam" id="PF01569">
    <property type="entry name" value="PAP2"/>
    <property type="match status" value="1"/>
</dbReference>
<dbReference type="SUPFAM" id="SSF48317">
    <property type="entry name" value="Acid phosphatase/Vanadium-dependent haloperoxidase"/>
    <property type="match status" value="1"/>
</dbReference>